<organism evidence="2 3">
    <name type="scientific">Araneus ventricosus</name>
    <name type="common">Orbweaver spider</name>
    <name type="synonym">Epeira ventricosa</name>
    <dbReference type="NCBI Taxonomy" id="182803"/>
    <lineage>
        <taxon>Eukaryota</taxon>
        <taxon>Metazoa</taxon>
        <taxon>Ecdysozoa</taxon>
        <taxon>Arthropoda</taxon>
        <taxon>Chelicerata</taxon>
        <taxon>Arachnida</taxon>
        <taxon>Araneae</taxon>
        <taxon>Araneomorphae</taxon>
        <taxon>Entelegynae</taxon>
        <taxon>Araneoidea</taxon>
        <taxon>Araneidae</taxon>
        <taxon>Araneus</taxon>
    </lineage>
</organism>
<dbReference type="OrthoDB" id="6435818at2759"/>
<dbReference type="SUPFAM" id="SSF101576">
    <property type="entry name" value="Supernatant protein factor (SPF), C-terminal domain"/>
    <property type="match status" value="1"/>
</dbReference>
<dbReference type="PROSITE" id="PS50866">
    <property type="entry name" value="GOLD"/>
    <property type="match status" value="1"/>
</dbReference>
<name>A0A4Y2UF92_ARAVE</name>
<dbReference type="Gene3D" id="3.40.525.10">
    <property type="entry name" value="CRAL-TRIO lipid binding domain"/>
    <property type="match status" value="1"/>
</dbReference>
<dbReference type="InterPro" id="IPR036865">
    <property type="entry name" value="CRAL-TRIO_dom_sf"/>
</dbReference>
<dbReference type="PANTHER" id="PTHR23324:SF83">
    <property type="entry name" value="SEC14-LIKE PROTEIN 2"/>
    <property type="match status" value="1"/>
</dbReference>
<reference evidence="2 3" key="1">
    <citation type="journal article" date="2019" name="Sci. Rep.">
        <title>Orb-weaving spider Araneus ventricosus genome elucidates the spidroin gene catalogue.</title>
        <authorList>
            <person name="Kono N."/>
            <person name="Nakamura H."/>
            <person name="Ohtoshi R."/>
            <person name="Moran D.A.P."/>
            <person name="Shinohara A."/>
            <person name="Yoshida Y."/>
            <person name="Fujiwara M."/>
            <person name="Mori M."/>
            <person name="Tomita M."/>
            <person name="Arakawa K."/>
        </authorList>
    </citation>
    <scope>NUCLEOTIDE SEQUENCE [LARGE SCALE GENOMIC DNA]</scope>
</reference>
<dbReference type="Gene3D" id="2.60.120.680">
    <property type="entry name" value="GOLD domain"/>
    <property type="match status" value="1"/>
</dbReference>
<evidence type="ECO:0000313" key="2">
    <source>
        <dbReference type="EMBL" id="GBO10744.1"/>
    </source>
</evidence>
<evidence type="ECO:0000259" key="1">
    <source>
        <dbReference type="PROSITE" id="PS50866"/>
    </source>
</evidence>
<feature type="domain" description="GOLD" evidence="1">
    <location>
        <begin position="87"/>
        <end position="195"/>
    </location>
</feature>
<evidence type="ECO:0000313" key="3">
    <source>
        <dbReference type="Proteomes" id="UP000499080"/>
    </source>
</evidence>
<dbReference type="InterPro" id="IPR051064">
    <property type="entry name" value="SEC14/CRAL-TRIO_domain"/>
</dbReference>
<accession>A0A4Y2UF92</accession>
<dbReference type="Proteomes" id="UP000499080">
    <property type="component" value="Unassembled WGS sequence"/>
</dbReference>
<dbReference type="SUPFAM" id="SSF52087">
    <property type="entry name" value="CRAL/TRIO domain"/>
    <property type="match status" value="1"/>
</dbReference>
<gene>
    <name evidence="2" type="primary">Sec14l4_8</name>
    <name evidence="2" type="ORF">AVEN_28744_1</name>
</gene>
<protein>
    <submittedName>
        <fullName evidence="2">SEC14-like protein 4</fullName>
    </submittedName>
</protein>
<dbReference type="GO" id="GO:0005737">
    <property type="term" value="C:cytoplasm"/>
    <property type="evidence" value="ECO:0007669"/>
    <property type="project" value="TreeGrafter"/>
</dbReference>
<sequence length="203" mass="23434">MEIPQNLHVLLKSKILIFGIMSFHRSIGRPSAYGWKEALLEDIDADDLPAYLGGNRTDPDGNPRCETFMVRGQPIPKRYYMQKGRKKLALKSDVEKFTMMPFSKKEITFTVKEENSYLEWEFETKSSDIDFSVLFCGVSSKDVEPVELIPKQRIDTSYESQKGCLKCEKVGNYTIVFDNSYTWIHSKEVHYRAAINSPRNSKL</sequence>
<dbReference type="InterPro" id="IPR036598">
    <property type="entry name" value="GOLD_dom_sf"/>
</dbReference>
<comment type="caution">
    <text evidence="2">The sequence shown here is derived from an EMBL/GenBank/DDBJ whole genome shotgun (WGS) entry which is preliminary data.</text>
</comment>
<proteinExistence type="predicted"/>
<keyword evidence="3" id="KW-1185">Reference proteome</keyword>
<dbReference type="AlphaFoldDB" id="A0A4Y2UF92"/>
<dbReference type="EMBL" id="BGPR01035768">
    <property type="protein sequence ID" value="GBO10744.1"/>
    <property type="molecule type" value="Genomic_DNA"/>
</dbReference>
<dbReference type="PANTHER" id="PTHR23324">
    <property type="entry name" value="SEC14 RELATED PROTEIN"/>
    <property type="match status" value="1"/>
</dbReference>
<dbReference type="InterPro" id="IPR009038">
    <property type="entry name" value="GOLD_dom"/>
</dbReference>